<evidence type="ECO:0000313" key="2">
    <source>
        <dbReference type="EMBL" id="AYV75361.1"/>
    </source>
</evidence>
<name>A0A3G4ZMT7_9VIRU</name>
<proteinExistence type="predicted"/>
<accession>A0A3G4ZMT7</accession>
<gene>
    <name evidence="2" type="ORF">Terrestrivirus1_235</name>
</gene>
<sequence length="117" mass="13403">MTPFETFVPAVFLFCVDFRLKNDRKKDVESNIHDYTTDEISPNSEERIGTTNIDVNMIDDNVKGKNRWNDKHSEPHQKNGKCGKKPNLSSGLCLNFSLVSHFHLCSFVCLFVCVFVC</sequence>
<feature type="region of interest" description="Disordered" evidence="1">
    <location>
        <begin position="66"/>
        <end position="85"/>
    </location>
</feature>
<organism evidence="2">
    <name type="scientific">Terrestrivirus sp</name>
    <dbReference type="NCBI Taxonomy" id="2487775"/>
    <lineage>
        <taxon>Viruses</taxon>
        <taxon>Varidnaviria</taxon>
        <taxon>Bamfordvirae</taxon>
        <taxon>Nucleocytoviricota</taxon>
        <taxon>Megaviricetes</taxon>
        <taxon>Imitervirales</taxon>
        <taxon>Mimiviridae</taxon>
        <taxon>Klosneuvirinae</taxon>
    </lineage>
</organism>
<dbReference type="EMBL" id="MK071979">
    <property type="protein sequence ID" value="AYV75361.1"/>
    <property type="molecule type" value="Genomic_DNA"/>
</dbReference>
<feature type="compositionally biased region" description="Basic and acidic residues" evidence="1">
    <location>
        <begin position="66"/>
        <end position="77"/>
    </location>
</feature>
<protein>
    <submittedName>
        <fullName evidence="2">Uncharacterized protein</fullName>
    </submittedName>
</protein>
<evidence type="ECO:0000256" key="1">
    <source>
        <dbReference type="SAM" id="MobiDB-lite"/>
    </source>
</evidence>
<reference evidence="2" key="1">
    <citation type="submission" date="2018-10" db="EMBL/GenBank/DDBJ databases">
        <title>Hidden diversity of soil giant viruses.</title>
        <authorList>
            <person name="Schulz F."/>
            <person name="Alteio L."/>
            <person name="Goudeau D."/>
            <person name="Ryan E.M."/>
            <person name="Malmstrom R.R."/>
            <person name="Blanchard J."/>
            <person name="Woyke T."/>
        </authorList>
    </citation>
    <scope>NUCLEOTIDE SEQUENCE</scope>
    <source>
        <strain evidence="2">TEV1</strain>
    </source>
</reference>